<feature type="transmembrane region" description="Helical" evidence="1">
    <location>
        <begin position="20"/>
        <end position="48"/>
    </location>
</feature>
<dbReference type="AlphaFoldDB" id="A0A919GI58"/>
<keyword evidence="1" id="KW-0812">Transmembrane</keyword>
<evidence type="ECO:0000313" key="2">
    <source>
        <dbReference type="EMBL" id="GHH84539.1"/>
    </source>
</evidence>
<comment type="caution">
    <text evidence="2">The sequence shown here is derived from an EMBL/GenBank/DDBJ whole genome shotgun (WGS) entry which is preliminary data.</text>
</comment>
<gene>
    <name evidence="2" type="ORF">GCM10018793_49160</name>
</gene>
<dbReference type="Proteomes" id="UP000603708">
    <property type="component" value="Unassembled WGS sequence"/>
</dbReference>
<keyword evidence="3" id="KW-1185">Reference proteome</keyword>
<proteinExistence type="predicted"/>
<evidence type="ECO:0000313" key="3">
    <source>
        <dbReference type="Proteomes" id="UP000603708"/>
    </source>
</evidence>
<reference evidence="2" key="2">
    <citation type="submission" date="2020-09" db="EMBL/GenBank/DDBJ databases">
        <authorList>
            <person name="Sun Q."/>
            <person name="Ohkuma M."/>
        </authorList>
    </citation>
    <scope>NUCLEOTIDE SEQUENCE</scope>
    <source>
        <strain evidence="2">JCM 5069</strain>
    </source>
</reference>
<keyword evidence="1" id="KW-1133">Transmembrane helix</keyword>
<accession>A0A919GI58</accession>
<protein>
    <submittedName>
        <fullName evidence="2">Uncharacterized protein</fullName>
    </submittedName>
</protein>
<sequence>MLEVLQVLGRGDGTRVQPLLVAGGTLAHLVHVLFGLGLLAGAVALLGLRRDQQVAQLREVLLQRLDLGEFGQ</sequence>
<dbReference type="EMBL" id="BNCD01000015">
    <property type="protein sequence ID" value="GHH84539.1"/>
    <property type="molecule type" value="Genomic_DNA"/>
</dbReference>
<organism evidence="2 3">
    <name type="scientific">Streptomyces sulfonofaciens</name>
    <dbReference type="NCBI Taxonomy" id="68272"/>
    <lineage>
        <taxon>Bacteria</taxon>
        <taxon>Bacillati</taxon>
        <taxon>Actinomycetota</taxon>
        <taxon>Actinomycetes</taxon>
        <taxon>Kitasatosporales</taxon>
        <taxon>Streptomycetaceae</taxon>
        <taxon>Streptomyces</taxon>
    </lineage>
</organism>
<evidence type="ECO:0000256" key="1">
    <source>
        <dbReference type="SAM" id="Phobius"/>
    </source>
</evidence>
<keyword evidence="1" id="KW-0472">Membrane</keyword>
<reference evidence="2" key="1">
    <citation type="journal article" date="2014" name="Int. J. Syst. Evol. Microbiol.">
        <title>Complete genome sequence of Corynebacterium casei LMG S-19264T (=DSM 44701T), isolated from a smear-ripened cheese.</title>
        <authorList>
            <consortium name="US DOE Joint Genome Institute (JGI-PGF)"/>
            <person name="Walter F."/>
            <person name="Albersmeier A."/>
            <person name="Kalinowski J."/>
            <person name="Ruckert C."/>
        </authorList>
    </citation>
    <scope>NUCLEOTIDE SEQUENCE</scope>
    <source>
        <strain evidence="2">JCM 5069</strain>
    </source>
</reference>
<name>A0A919GI58_9ACTN</name>